<feature type="region of interest" description="Disordered" evidence="4">
    <location>
        <begin position="192"/>
        <end position="216"/>
    </location>
</feature>
<dbReference type="SUPFAM" id="SSF50104">
    <property type="entry name" value="Translation proteins SH3-like domain"/>
    <property type="match status" value="1"/>
</dbReference>
<dbReference type="InterPro" id="IPR057264">
    <property type="entry name" value="Ribosomal_uL24_C"/>
</dbReference>
<dbReference type="InterPro" id="IPR005824">
    <property type="entry name" value="KOW"/>
</dbReference>
<evidence type="ECO:0000256" key="3">
    <source>
        <dbReference type="ARBA" id="ARBA00023274"/>
    </source>
</evidence>
<dbReference type="GO" id="GO:0003735">
    <property type="term" value="F:structural constituent of ribosome"/>
    <property type="evidence" value="ECO:0007669"/>
    <property type="project" value="InterPro"/>
</dbReference>
<reference evidence="6" key="1">
    <citation type="submission" date="2021-01" db="EMBL/GenBank/DDBJ databases">
        <authorList>
            <person name="Corre E."/>
            <person name="Pelletier E."/>
            <person name="Niang G."/>
            <person name="Scheremetjew M."/>
            <person name="Finn R."/>
            <person name="Kale V."/>
            <person name="Holt S."/>
            <person name="Cochrane G."/>
            <person name="Meng A."/>
            <person name="Brown T."/>
            <person name="Cohen L."/>
        </authorList>
    </citation>
    <scope>NUCLEOTIDE SEQUENCE</scope>
    <source>
        <strain evidence="6">ATCC 50979</strain>
    </source>
</reference>
<proteinExistence type="inferred from homology"/>
<dbReference type="InterPro" id="IPR003256">
    <property type="entry name" value="Ribosomal_uL24"/>
</dbReference>
<gene>
    <name evidence="6" type="ORF">SSP0437_LOCUS8787</name>
</gene>
<dbReference type="InterPro" id="IPR008991">
    <property type="entry name" value="Translation_prot_SH3-like_sf"/>
</dbReference>
<dbReference type="Pfam" id="PF17136">
    <property type="entry name" value="ribosomal_L24"/>
    <property type="match status" value="1"/>
</dbReference>
<dbReference type="GO" id="GO:1990904">
    <property type="term" value="C:ribonucleoprotein complex"/>
    <property type="evidence" value="ECO:0007669"/>
    <property type="project" value="UniProtKB-KW"/>
</dbReference>
<dbReference type="PANTHER" id="PTHR12903">
    <property type="entry name" value="MITOCHONDRIAL RIBOSOMAL PROTEIN L24"/>
    <property type="match status" value="1"/>
</dbReference>
<protein>
    <recommendedName>
        <fullName evidence="5">KOW domain-containing protein</fullName>
    </recommendedName>
</protein>
<name>A0A7S1VJJ9_9EUKA</name>
<sequence length="216" mass="23293">MNRVNPRKLGSKWLLKSWKETSVKPQDRLDRWSVLRGDRVVLLTGRDAGREGTVVRVNRRNNRVVVGGRNVVTKSLPGDPMSGHRSTQVQVEAAVHVSDVALVDPSNGQATKVSWLRGDEVDPDLLAAGGWPNKVRVARGSGAVIPRPTILRELGKARDEVGPRDTAADVVAAVTFDPLDLLPPLDPSVGGKMAVNKGKGKKKVVQPEEAVEATSN</sequence>
<dbReference type="EMBL" id="HBGL01011266">
    <property type="protein sequence ID" value="CAD9302103.1"/>
    <property type="molecule type" value="Transcribed_RNA"/>
</dbReference>
<comment type="similarity">
    <text evidence="1">Belongs to the universal ribosomal protein uL24 family.</text>
</comment>
<dbReference type="GO" id="GO:0005840">
    <property type="term" value="C:ribosome"/>
    <property type="evidence" value="ECO:0007669"/>
    <property type="project" value="UniProtKB-KW"/>
</dbReference>
<dbReference type="HAMAP" id="MF_01326_B">
    <property type="entry name" value="Ribosomal_uL24_B"/>
    <property type="match status" value="1"/>
</dbReference>
<evidence type="ECO:0000256" key="2">
    <source>
        <dbReference type="ARBA" id="ARBA00022980"/>
    </source>
</evidence>
<accession>A0A7S1VJJ9</accession>
<feature type="domain" description="KOW" evidence="5">
    <location>
        <begin position="33"/>
        <end position="60"/>
    </location>
</feature>
<evidence type="ECO:0000256" key="4">
    <source>
        <dbReference type="SAM" id="MobiDB-lite"/>
    </source>
</evidence>
<evidence type="ECO:0000256" key="1">
    <source>
        <dbReference type="ARBA" id="ARBA00010618"/>
    </source>
</evidence>
<dbReference type="SMART" id="SM00739">
    <property type="entry name" value="KOW"/>
    <property type="match status" value="1"/>
</dbReference>
<keyword evidence="3" id="KW-0687">Ribonucleoprotein</keyword>
<dbReference type="GO" id="GO:0006412">
    <property type="term" value="P:translation"/>
    <property type="evidence" value="ECO:0007669"/>
    <property type="project" value="InterPro"/>
</dbReference>
<organism evidence="6">
    <name type="scientific">Sexangularia sp. CB-2014</name>
    <dbReference type="NCBI Taxonomy" id="1486929"/>
    <lineage>
        <taxon>Eukaryota</taxon>
        <taxon>Amoebozoa</taxon>
        <taxon>Tubulinea</taxon>
        <taxon>Elardia</taxon>
        <taxon>Arcellinida</taxon>
        <taxon>Arcellinida incertae sedis</taxon>
        <taxon>Sexangularia</taxon>
    </lineage>
</organism>
<dbReference type="NCBIfam" id="TIGR01079">
    <property type="entry name" value="rplX_bact"/>
    <property type="match status" value="1"/>
</dbReference>
<keyword evidence="2" id="KW-0689">Ribosomal protein</keyword>
<dbReference type="InterPro" id="IPR014722">
    <property type="entry name" value="Rib_uL2_dom2"/>
</dbReference>
<evidence type="ECO:0000259" key="5">
    <source>
        <dbReference type="SMART" id="SM00739"/>
    </source>
</evidence>
<dbReference type="AlphaFoldDB" id="A0A7S1VJJ9"/>
<evidence type="ECO:0000313" key="6">
    <source>
        <dbReference type="EMBL" id="CAD9302103.1"/>
    </source>
</evidence>
<dbReference type="Gene3D" id="2.30.30.30">
    <property type="match status" value="1"/>
</dbReference>
<dbReference type="Pfam" id="PF00467">
    <property type="entry name" value="KOW"/>
    <property type="match status" value="1"/>
</dbReference>